<dbReference type="Proteomes" id="UP000036771">
    <property type="component" value="Unassembled WGS sequence"/>
</dbReference>
<accession>A0A0K8MAV6</accession>
<evidence type="ECO:0000256" key="1">
    <source>
        <dbReference type="SAM" id="Coils"/>
    </source>
</evidence>
<dbReference type="EMBL" id="BBVC01000009">
    <property type="protein sequence ID" value="GAO97577.1"/>
    <property type="molecule type" value="Genomic_DNA"/>
</dbReference>
<feature type="coiled-coil region" evidence="1">
    <location>
        <begin position="23"/>
        <end position="50"/>
    </location>
</feature>
<dbReference type="AlphaFoldDB" id="A0A0K8MAV6"/>
<organism evidence="2 3">
    <name type="scientific">Caedimonas varicaedens</name>
    <dbReference type="NCBI Taxonomy" id="1629334"/>
    <lineage>
        <taxon>Bacteria</taxon>
        <taxon>Pseudomonadati</taxon>
        <taxon>Pseudomonadota</taxon>
        <taxon>Alphaproteobacteria</taxon>
        <taxon>Holosporales</taxon>
        <taxon>Caedimonadaceae</taxon>
        <taxon>Caedimonas</taxon>
    </lineage>
</organism>
<comment type="caution">
    <text evidence="2">The sequence shown here is derived from an EMBL/GenBank/DDBJ whole genome shotgun (WGS) entry which is preliminary data.</text>
</comment>
<dbReference type="STRING" id="1629334.Cva_00213"/>
<protein>
    <submittedName>
        <fullName evidence="2">Uncharacterized protein</fullName>
    </submittedName>
</protein>
<name>A0A0K8MAV6_9PROT</name>
<evidence type="ECO:0000313" key="2">
    <source>
        <dbReference type="EMBL" id="GAO97577.1"/>
    </source>
</evidence>
<proteinExistence type="predicted"/>
<evidence type="ECO:0000313" key="3">
    <source>
        <dbReference type="Proteomes" id="UP000036771"/>
    </source>
</evidence>
<reference evidence="2 3" key="1">
    <citation type="submission" date="2015-03" db="EMBL/GenBank/DDBJ databases">
        <title>Caedibacter varicaedens, whole genome shotgun sequence.</title>
        <authorList>
            <person name="Suzuki H."/>
            <person name="Dapper A.L."/>
            <person name="Gibson A.K."/>
            <person name="Jackson C."/>
            <person name="Lee H."/>
            <person name="Pejaver V.R."/>
            <person name="Doak T."/>
            <person name="Lynch M."/>
        </authorList>
    </citation>
    <scope>NUCLEOTIDE SEQUENCE [LARGE SCALE GENOMIC DNA]</scope>
</reference>
<keyword evidence="1" id="KW-0175">Coiled coil</keyword>
<gene>
    <name evidence="2" type="ORF">Cva_00213</name>
</gene>
<sequence>MITDSLHPDAHFFKHKGNIREHMIDLRNDLDYLEEECERASRKMDAILDLLER</sequence>
<keyword evidence="3" id="KW-1185">Reference proteome</keyword>